<organism evidence="2 3">
    <name type="scientific">Homarus americanus</name>
    <name type="common">American lobster</name>
    <dbReference type="NCBI Taxonomy" id="6706"/>
    <lineage>
        <taxon>Eukaryota</taxon>
        <taxon>Metazoa</taxon>
        <taxon>Ecdysozoa</taxon>
        <taxon>Arthropoda</taxon>
        <taxon>Crustacea</taxon>
        <taxon>Multicrustacea</taxon>
        <taxon>Malacostraca</taxon>
        <taxon>Eumalacostraca</taxon>
        <taxon>Eucarida</taxon>
        <taxon>Decapoda</taxon>
        <taxon>Pleocyemata</taxon>
        <taxon>Astacidea</taxon>
        <taxon>Nephropoidea</taxon>
        <taxon>Nephropidae</taxon>
        <taxon>Homarus</taxon>
    </lineage>
</organism>
<dbReference type="EMBL" id="JAHLQT010034244">
    <property type="protein sequence ID" value="KAG7158868.1"/>
    <property type="molecule type" value="Genomic_DNA"/>
</dbReference>
<evidence type="ECO:0000313" key="3">
    <source>
        <dbReference type="Proteomes" id="UP000747542"/>
    </source>
</evidence>
<feature type="region of interest" description="Disordered" evidence="1">
    <location>
        <begin position="1"/>
        <end position="36"/>
    </location>
</feature>
<feature type="compositionally biased region" description="Basic and acidic residues" evidence="1">
    <location>
        <begin position="9"/>
        <end position="31"/>
    </location>
</feature>
<proteinExistence type="predicted"/>
<sequence length="84" mass="9780">MYHLLGTASEEREAMPRPLTRDEREQMALERQRHRSPSAPIYVQPVSYSKVLYKKVDFTPSMIPVHPAQRIQYPQSSYPVVPVL</sequence>
<keyword evidence="3" id="KW-1185">Reference proteome</keyword>
<accession>A0A8J5JM77</accession>
<name>A0A8J5JM77_HOMAM</name>
<gene>
    <name evidence="2" type="ORF">Hamer_G006244</name>
</gene>
<dbReference type="Proteomes" id="UP000747542">
    <property type="component" value="Unassembled WGS sequence"/>
</dbReference>
<dbReference type="AlphaFoldDB" id="A0A8J5JM77"/>
<comment type="caution">
    <text evidence="2">The sequence shown here is derived from an EMBL/GenBank/DDBJ whole genome shotgun (WGS) entry which is preliminary data.</text>
</comment>
<evidence type="ECO:0000313" key="2">
    <source>
        <dbReference type="EMBL" id="KAG7158868.1"/>
    </source>
</evidence>
<evidence type="ECO:0000256" key="1">
    <source>
        <dbReference type="SAM" id="MobiDB-lite"/>
    </source>
</evidence>
<reference evidence="2" key="1">
    <citation type="journal article" date="2021" name="Sci. Adv.">
        <title>The American lobster genome reveals insights on longevity, neural, and immune adaptations.</title>
        <authorList>
            <person name="Polinski J.M."/>
            <person name="Zimin A.V."/>
            <person name="Clark K.F."/>
            <person name="Kohn A.B."/>
            <person name="Sadowski N."/>
            <person name="Timp W."/>
            <person name="Ptitsyn A."/>
            <person name="Khanna P."/>
            <person name="Romanova D.Y."/>
            <person name="Williams P."/>
            <person name="Greenwood S.J."/>
            <person name="Moroz L.L."/>
            <person name="Walt D.R."/>
            <person name="Bodnar A.G."/>
        </authorList>
    </citation>
    <scope>NUCLEOTIDE SEQUENCE</scope>
    <source>
        <strain evidence="2">GMGI-L3</strain>
    </source>
</reference>
<protein>
    <submittedName>
        <fullName evidence="2">Uncharacterized protein</fullName>
    </submittedName>
</protein>